<reference evidence="1 2" key="1">
    <citation type="journal article" date="2022" name="Nat. Genet.">
        <title>Improved pea reference genome and pan-genome highlight genomic features and evolutionary characteristics.</title>
        <authorList>
            <person name="Yang T."/>
            <person name="Liu R."/>
            <person name="Luo Y."/>
            <person name="Hu S."/>
            <person name="Wang D."/>
            <person name="Wang C."/>
            <person name="Pandey M.K."/>
            <person name="Ge S."/>
            <person name="Xu Q."/>
            <person name="Li N."/>
            <person name="Li G."/>
            <person name="Huang Y."/>
            <person name="Saxena R.K."/>
            <person name="Ji Y."/>
            <person name="Li M."/>
            <person name="Yan X."/>
            <person name="He Y."/>
            <person name="Liu Y."/>
            <person name="Wang X."/>
            <person name="Xiang C."/>
            <person name="Varshney R.K."/>
            <person name="Ding H."/>
            <person name="Gao S."/>
            <person name="Zong X."/>
        </authorList>
    </citation>
    <scope>NUCLEOTIDE SEQUENCE [LARGE SCALE GENOMIC DNA]</scope>
    <source>
        <strain evidence="1 2">cv. Zhongwan 6</strain>
    </source>
</reference>
<comment type="caution">
    <text evidence="1">The sequence shown here is derived from an EMBL/GenBank/DDBJ whole genome shotgun (WGS) entry which is preliminary data.</text>
</comment>
<sequence length="97" mass="11155">MYDFSLWKGITKVSKDIHLFGCWHVGDGTRIRVWEDNWLGDELQTSDIQHCIPDSLVGAKVMDLMNNQMEWIWNLLDGTANGEFSLKDVYYAIDGGE</sequence>
<accession>A0A9D4XES1</accession>
<dbReference type="Proteomes" id="UP001058974">
    <property type="component" value="Chromosome 4"/>
</dbReference>
<organism evidence="1 2">
    <name type="scientific">Pisum sativum</name>
    <name type="common">Garden pea</name>
    <name type="synonym">Lathyrus oleraceus</name>
    <dbReference type="NCBI Taxonomy" id="3888"/>
    <lineage>
        <taxon>Eukaryota</taxon>
        <taxon>Viridiplantae</taxon>
        <taxon>Streptophyta</taxon>
        <taxon>Embryophyta</taxon>
        <taxon>Tracheophyta</taxon>
        <taxon>Spermatophyta</taxon>
        <taxon>Magnoliopsida</taxon>
        <taxon>eudicotyledons</taxon>
        <taxon>Gunneridae</taxon>
        <taxon>Pentapetalae</taxon>
        <taxon>rosids</taxon>
        <taxon>fabids</taxon>
        <taxon>Fabales</taxon>
        <taxon>Fabaceae</taxon>
        <taxon>Papilionoideae</taxon>
        <taxon>50 kb inversion clade</taxon>
        <taxon>NPAAA clade</taxon>
        <taxon>Hologalegina</taxon>
        <taxon>IRL clade</taxon>
        <taxon>Fabeae</taxon>
        <taxon>Lathyrus</taxon>
    </lineage>
</organism>
<name>A0A9D4XES1_PEA</name>
<keyword evidence="2" id="KW-1185">Reference proteome</keyword>
<dbReference type="Gramene" id="Psat04G0320400-T1">
    <property type="protein sequence ID" value="KAI5418892.1"/>
    <property type="gene ID" value="KIW84_043204"/>
</dbReference>
<dbReference type="EMBL" id="JAMSHJ010000004">
    <property type="protein sequence ID" value="KAI5418892.1"/>
    <property type="molecule type" value="Genomic_DNA"/>
</dbReference>
<gene>
    <name evidence="1" type="ORF">KIW84_043204</name>
</gene>
<proteinExistence type="predicted"/>
<protein>
    <submittedName>
        <fullName evidence="1">Uncharacterized protein</fullName>
    </submittedName>
</protein>
<evidence type="ECO:0000313" key="2">
    <source>
        <dbReference type="Proteomes" id="UP001058974"/>
    </source>
</evidence>
<evidence type="ECO:0000313" key="1">
    <source>
        <dbReference type="EMBL" id="KAI5418892.1"/>
    </source>
</evidence>
<dbReference type="AlphaFoldDB" id="A0A9D4XES1"/>